<name>A0A1S7PF84_9HYPH</name>
<reference evidence="2" key="1">
    <citation type="submission" date="2016-01" db="EMBL/GenBank/DDBJ databases">
        <authorList>
            <person name="Regsiter A."/>
            <person name="william w."/>
        </authorList>
    </citation>
    <scope>NUCLEOTIDE SEQUENCE [LARGE SCALE GENOMIC DNA]</scope>
    <source>
        <strain evidence="2">CFBP 6623</strain>
    </source>
</reference>
<organism evidence="1 2">
    <name type="scientific">Agrobacterium tomkonis CFBP 6623</name>
    <dbReference type="NCBI Taxonomy" id="1183432"/>
    <lineage>
        <taxon>Bacteria</taxon>
        <taxon>Pseudomonadati</taxon>
        <taxon>Pseudomonadota</taxon>
        <taxon>Alphaproteobacteria</taxon>
        <taxon>Hyphomicrobiales</taxon>
        <taxon>Rhizobiaceae</taxon>
        <taxon>Rhizobium/Agrobacterium group</taxon>
        <taxon>Agrobacterium</taxon>
        <taxon>Agrobacterium tumefaciens complex</taxon>
    </lineage>
</organism>
<dbReference type="Proteomes" id="UP000191988">
    <property type="component" value="Unassembled WGS sequence"/>
</dbReference>
<gene>
    <name evidence="1" type="ORF">AGR3A_Cc250157</name>
</gene>
<keyword evidence="2" id="KW-1185">Reference proteome</keyword>
<evidence type="ECO:0000313" key="2">
    <source>
        <dbReference type="Proteomes" id="UP000191988"/>
    </source>
</evidence>
<proteinExistence type="predicted"/>
<dbReference type="STRING" id="1183432.AGR3A_Cc250157"/>
<dbReference type="RefSeq" id="WP_080842139.1">
    <property type="nucleotide sequence ID" value="NZ_LT009723.1"/>
</dbReference>
<sequence length="335" mass="35866">MGVKLGNNAVSLLAASITDDATTISIQGADAGKFPALVAGDWTPATIIDAANNMEIVKITARAGAVLTVERAQEGTTAKAFPAGARIDVRITAGAFAALADRDGLKEVAYTGSYNDLFDKPPGTTTATVGAAVAAANGKTTPDDGDTFTGVLSGTSTMFRTTWGNIKAALTALFDGRYLKLAGGTLTGDITVNKNYPTHRMLYPGVRDVGLQVREDGSTWIWDFSGNRGIFRVGTDGALWNVQFGDLNNRIEDRAAAHADSRAWAVANDRVANLNTRWVSRGEFTMRADLWQEAPAGSAVTGFWVESSNAWMKHFCYRYFQLFDPVRGWITAHNA</sequence>
<accession>A0A1S7PF84</accession>
<evidence type="ECO:0000313" key="1">
    <source>
        <dbReference type="EMBL" id="CUX20341.1"/>
    </source>
</evidence>
<dbReference type="EMBL" id="FBWK01000018">
    <property type="protein sequence ID" value="CUX20341.1"/>
    <property type="molecule type" value="Genomic_DNA"/>
</dbReference>
<protein>
    <submittedName>
        <fullName evidence="1">Uncharacterized protein</fullName>
    </submittedName>
</protein>
<dbReference type="AlphaFoldDB" id="A0A1S7PF84"/>